<gene>
    <name evidence="1" type="ORF">L6452_36056</name>
</gene>
<name>A0ACB8Y879_ARCLA</name>
<sequence>MKVVTAYLLGNTSPSADDLKNILGSIGADLDKERIELLLSEVKGKDIIEMIAVGKEKLASVPFGGEGVVVSTAGGGGDGGGAAPSRSNHRD</sequence>
<evidence type="ECO:0000313" key="2">
    <source>
        <dbReference type="Proteomes" id="UP001055879"/>
    </source>
</evidence>
<evidence type="ECO:0000313" key="1">
    <source>
        <dbReference type="EMBL" id="KAI3681266.1"/>
    </source>
</evidence>
<dbReference type="EMBL" id="CM042059">
    <property type="protein sequence ID" value="KAI3681266.1"/>
    <property type="molecule type" value="Genomic_DNA"/>
</dbReference>
<reference evidence="2" key="1">
    <citation type="journal article" date="2022" name="Mol. Ecol. Resour.">
        <title>The genomes of chicory, endive, great burdock and yacon provide insights into Asteraceae palaeo-polyploidization history and plant inulin production.</title>
        <authorList>
            <person name="Fan W."/>
            <person name="Wang S."/>
            <person name="Wang H."/>
            <person name="Wang A."/>
            <person name="Jiang F."/>
            <person name="Liu H."/>
            <person name="Zhao H."/>
            <person name="Xu D."/>
            <person name="Zhang Y."/>
        </authorList>
    </citation>
    <scope>NUCLEOTIDE SEQUENCE [LARGE SCALE GENOMIC DNA]</scope>
    <source>
        <strain evidence="2">cv. Niubang</strain>
    </source>
</reference>
<protein>
    <submittedName>
        <fullName evidence="1">Uncharacterized protein</fullName>
    </submittedName>
</protein>
<organism evidence="1 2">
    <name type="scientific">Arctium lappa</name>
    <name type="common">Greater burdock</name>
    <name type="synonym">Lappa major</name>
    <dbReference type="NCBI Taxonomy" id="4217"/>
    <lineage>
        <taxon>Eukaryota</taxon>
        <taxon>Viridiplantae</taxon>
        <taxon>Streptophyta</taxon>
        <taxon>Embryophyta</taxon>
        <taxon>Tracheophyta</taxon>
        <taxon>Spermatophyta</taxon>
        <taxon>Magnoliopsida</taxon>
        <taxon>eudicotyledons</taxon>
        <taxon>Gunneridae</taxon>
        <taxon>Pentapetalae</taxon>
        <taxon>asterids</taxon>
        <taxon>campanulids</taxon>
        <taxon>Asterales</taxon>
        <taxon>Asteraceae</taxon>
        <taxon>Carduoideae</taxon>
        <taxon>Cardueae</taxon>
        <taxon>Arctiinae</taxon>
        <taxon>Arctium</taxon>
    </lineage>
</organism>
<keyword evidence="2" id="KW-1185">Reference proteome</keyword>
<proteinExistence type="predicted"/>
<dbReference type="Proteomes" id="UP001055879">
    <property type="component" value="Linkage Group LG13"/>
</dbReference>
<comment type="caution">
    <text evidence="1">The sequence shown here is derived from an EMBL/GenBank/DDBJ whole genome shotgun (WGS) entry which is preliminary data.</text>
</comment>
<accession>A0ACB8Y879</accession>
<reference evidence="1 2" key="2">
    <citation type="journal article" date="2022" name="Mol. Ecol. Resour.">
        <title>The genomes of chicory, endive, great burdock and yacon provide insights into Asteraceae paleo-polyploidization history and plant inulin production.</title>
        <authorList>
            <person name="Fan W."/>
            <person name="Wang S."/>
            <person name="Wang H."/>
            <person name="Wang A."/>
            <person name="Jiang F."/>
            <person name="Liu H."/>
            <person name="Zhao H."/>
            <person name="Xu D."/>
            <person name="Zhang Y."/>
        </authorList>
    </citation>
    <scope>NUCLEOTIDE SEQUENCE [LARGE SCALE GENOMIC DNA]</scope>
    <source>
        <strain evidence="2">cv. Niubang</strain>
    </source>
</reference>